<evidence type="ECO:0000313" key="5">
    <source>
        <dbReference type="WBParaSite" id="HPLM_0000126401-mRNA-1"/>
    </source>
</evidence>
<dbReference type="PANTHER" id="PTHR33055">
    <property type="entry name" value="TRANSPOSASE FOR INSERTION SEQUENCE ELEMENT IS1111A"/>
    <property type="match status" value="1"/>
</dbReference>
<dbReference type="GO" id="GO:0003677">
    <property type="term" value="F:DNA binding"/>
    <property type="evidence" value="ECO:0007669"/>
    <property type="project" value="InterPro"/>
</dbReference>
<dbReference type="Pfam" id="PF01548">
    <property type="entry name" value="DEDD_Tnp_IS110"/>
    <property type="match status" value="1"/>
</dbReference>
<dbReference type="Pfam" id="PF02371">
    <property type="entry name" value="Transposase_20"/>
    <property type="match status" value="1"/>
</dbReference>
<dbReference type="WBParaSite" id="HPLM_0000126401-mRNA-1">
    <property type="protein sequence ID" value="HPLM_0000126401-mRNA-1"/>
    <property type="gene ID" value="HPLM_0000126401"/>
</dbReference>
<accession>A0A0N4VVE4</accession>
<protein>
    <submittedName>
        <fullName evidence="5">DEDD_Tnp_IS110 domain-containing protein</fullName>
    </submittedName>
</protein>
<dbReference type="EMBL" id="UZAF01001570">
    <property type="protein sequence ID" value="VDO08680.1"/>
    <property type="molecule type" value="Genomic_DNA"/>
</dbReference>
<dbReference type="InterPro" id="IPR002525">
    <property type="entry name" value="Transp_IS110-like_N"/>
</dbReference>
<dbReference type="InterPro" id="IPR047650">
    <property type="entry name" value="Transpos_IS110"/>
</dbReference>
<name>A0A0N4VVE4_HAEPC</name>
<dbReference type="NCBIfam" id="NF033542">
    <property type="entry name" value="transpos_IS110"/>
    <property type="match status" value="1"/>
</dbReference>
<reference evidence="3 4" key="2">
    <citation type="submission" date="2018-11" db="EMBL/GenBank/DDBJ databases">
        <authorList>
            <consortium name="Pathogen Informatics"/>
        </authorList>
    </citation>
    <scope>NUCLEOTIDE SEQUENCE [LARGE SCALE GENOMIC DNA]</scope>
    <source>
        <strain evidence="3 4">MHpl1</strain>
    </source>
</reference>
<dbReference type="GO" id="GO:0006313">
    <property type="term" value="P:DNA transposition"/>
    <property type="evidence" value="ECO:0007669"/>
    <property type="project" value="InterPro"/>
</dbReference>
<evidence type="ECO:0000259" key="2">
    <source>
        <dbReference type="Pfam" id="PF02371"/>
    </source>
</evidence>
<dbReference type="Proteomes" id="UP000268014">
    <property type="component" value="Unassembled WGS sequence"/>
</dbReference>
<evidence type="ECO:0000313" key="4">
    <source>
        <dbReference type="Proteomes" id="UP000268014"/>
    </source>
</evidence>
<feature type="domain" description="Transposase IS116/IS110/IS902 C-terminal" evidence="2">
    <location>
        <begin position="233"/>
        <end position="318"/>
    </location>
</feature>
<organism evidence="5">
    <name type="scientific">Haemonchus placei</name>
    <name type="common">Barber's pole worm</name>
    <dbReference type="NCBI Taxonomy" id="6290"/>
    <lineage>
        <taxon>Eukaryota</taxon>
        <taxon>Metazoa</taxon>
        <taxon>Ecdysozoa</taxon>
        <taxon>Nematoda</taxon>
        <taxon>Chromadorea</taxon>
        <taxon>Rhabditida</taxon>
        <taxon>Rhabditina</taxon>
        <taxon>Rhabditomorpha</taxon>
        <taxon>Strongyloidea</taxon>
        <taxon>Trichostrongylidae</taxon>
        <taxon>Haemonchus</taxon>
    </lineage>
</organism>
<sequence length="355" mass="41268">MQKYKVSFKGQNIYVGIDVHLKTWHVTTLTESGYKYSFAQHADAKELFDRLNKKFPEAHFKSAYEAGFCGFSAHYALTEQGIENIVVNAADIPTTGKEKTMKTDAVDSEKIAWALKRNELTGIYIKDKRYMDDTNLIRLRQRFIMDLSRQKNRTKHLLYTQGVTYPERFRNSKTHWSRNFMKWLREEVELLSEQKLSLLLLCDQVENTRKAILKVTREIRRLSTTDRYKENYDLLFTVPGFGLITSMSMLTELDNDIMRFPNERSFVSMLGLIPTCHDSGEKKVSGEKTNRGNKHLGPLIVEASWVAIYRDYQLGAYYSSCCQIMKPHKAIIKVARKLACRTYAVLKTKTKYELS</sequence>
<proteinExistence type="predicted"/>
<evidence type="ECO:0000313" key="3">
    <source>
        <dbReference type="EMBL" id="VDO08680.1"/>
    </source>
</evidence>
<evidence type="ECO:0000259" key="1">
    <source>
        <dbReference type="Pfam" id="PF01548"/>
    </source>
</evidence>
<keyword evidence="4" id="KW-1185">Reference proteome</keyword>
<dbReference type="InterPro" id="IPR003346">
    <property type="entry name" value="Transposase_20"/>
</dbReference>
<dbReference type="AlphaFoldDB" id="A0A0N4VVE4"/>
<feature type="domain" description="Transposase IS110-like N-terminal" evidence="1">
    <location>
        <begin position="15"/>
        <end position="158"/>
    </location>
</feature>
<dbReference type="GO" id="GO:0004803">
    <property type="term" value="F:transposase activity"/>
    <property type="evidence" value="ECO:0007669"/>
    <property type="project" value="InterPro"/>
</dbReference>
<gene>
    <name evidence="3" type="ORF">HPLM_LOCUS1262</name>
</gene>
<reference evidence="5" key="1">
    <citation type="submission" date="2017-02" db="UniProtKB">
        <authorList>
            <consortium name="WormBaseParasite"/>
        </authorList>
    </citation>
    <scope>IDENTIFICATION</scope>
</reference>